<reference evidence="1 2" key="1">
    <citation type="submission" date="2018-08" db="EMBL/GenBank/DDBJ databases">
        <title>Sequencing the genomes of 1000 actinobacteria strains.</title>
        <authorList>
            <person name="Klenk H.-P."/>
        </authorList>
    </citation>
    <scope>NUCLEOTIDE SEQUENCE [LARGE SCALE GENOMIC DNA]</scope>
    <source>
        <strain evidence="1 2">DSM 22967</strain>
    </source>
</reference>
<dbReference type="RefSeq" id="WP_425452994.1">
    <property type="nucleotide sequence ID" value="NZ_QTUA01000001.1"/>
</dbReference>
<sequence length="76" mass="8534">MSEFWRLVEEEFGSGYGRVLIDSHVLAEVGYRTGGEALAAGVAPREVWRALCVEMEVPKERWLGKDRPIRDGGRAD</sequence>
<dbReference type="Proteomes" id="UP000256253">
    <property type="component" value="Unassembled WGS sequence"/>
</dbReference>
<name>A0A3D9V369_9MICO</name>
<protein>
    <submittedName>
        <fullName evidence="1">DUF3046 family protein</fullName>
    </submittedName>
</protein>
<accession>A0A3D9V369</accession>
<dbReference type="Pfam" id="PF11248">
    <property type="entry name" value="DUF3046"/>
    <property type="match status" value="1"/>
</dbReference>
<keyword evidence="2" id="KW-1185">Reference proteome</keyword>
<evidence type="ECO:0000313" key="2">
    <source>
        <dbReference type="Proteomes" id="UP000256253"/>
    </source>
</evidence>
<organism evidence="1 2">
    <name type="scientific">Calidifontibacter indicus</name>
    <dbReference type="NCBI Taxonomy" id="419650"/>
    <lineage>
        <taxon>Bacteria</taxon>
        <taxon>Bacillati</taxon>
        <taxon>Actinomycetota</taxon>
        <taxon>Actinomycetes</taxon>
        <taxon>Micrococcales</taxon>
        <taxon>Dermacoccaceae</taxon>
        <taxon>Calidifontibacter</taxon>
    </lineage>
</organism>
<proteinExistence type="predicted"/>
<evidence type="ECO:0000313" key="1">
    <source>
        <dbReference type="EMBL" id="REF31581.1"/>
    </source>
</evidence>
<dbReference type="EMBL" id="QTUA01000001">
    <property type="protein sequence ID" value="REF31581.1"/>
    <property type="molecule type" value="Genomic_DNA"/>
</dbReference>
<gene>
    <name evidence="1" type="ORF">DFJ65_2650</name>
</gene>
<dbReference type="AlphaFoldDB" id="A0A3D9V369"/>
<dbReference type="InterPro" id="IPR021408">
    <property type="entry name" value="DUF3046"/>
</dbReference>
<comment type="caution">
    <text evidence="1">The sequence shown here is derived from an EMBL/GenBank/DDBJ whole genome shotgun (WGS) entry which is preliminary data.</text>
</comment>